<dbReference type="InterPro" id="IPR036388">
    <property type="entry name" value="WH-like_DNA-bd_sf"/>
</dbReference>
<keyword evidence="1" id="KW-0805">Transcription regulation</keyword>
<dbReference type="PROSITE" id="PS51464">
    <property type="entry name" value="SIS"/>
    <property type="match status" value="1"/>
</dbReference>
<dbReference type="Gene3D" id="1.10.10.10">
    <property type="entry name" value="Winged helix-like DNA-binding domain superfamily/Winged helix DNA-binding domain"/>
    <property type="match status" value="1"/>
</dbReference>
<dbReference type="GO" id="GO:0003677">
    <property type="term" value="F:DNA binding"/>
    <property type="evidence" value="ECO:0007669"/>
    <property type="project" value="UniProtKB-KW"/>
</dbReference>
<dbReference type="InterPro" id="IPR009057">
    <property type="entry name" value="Homeodomain-like_sf"/>
</dbReference>
<dbReference type="InterPro" id="IPR046348">
    <property type="entry name" value="SIS_dom_sf"/>
</dbReference>
<dbReference type="EMBL" id="CP045915">
    <property type="protein sequence ID" value="QGH35825.1"/>
    <property type="molecule type" value="Genomic_DNA"/>
</dbReference>
<dbReference type="InterPro" id="IPR035472">
    <property type="entry name" value="RpiR-like_SIS"/>
</dbReference>
<name>A0A5Q2TMC2_9BACI</name>
<keyword evidence="3" id="KW-0804">Transcription</keyword>
<evidence type="ECO:0000313" key="7">
    <source>
        <dbReference type="Proteomes" id="UP000339690"/>
    </source>
</evidence>
<gene>
    <name evidence="6" type="ORF">GI584_17980</name>
</gene>
<dbReference type="KEGG" id="grc:GI584_17980"/>
<keyword evidence="7" id="KW-1185">Reference proteome</keyword>
<evidence type="ECO:0000259" key="4">
    <source>
        <dbReference type="PROSITE" id="PS51071"/>
    </source>
</evidence>
<dbReference type="GO" id="GO:0097367">
    <property type="term" value="F:carbohydrate derivative binding"/>
    <property type="evidence" value="ECO:0007669"/>
    <property type="project" value="InterPro"/>
</dbReference>
<dbReference type="Proteomes" id="UP000339690">
    <property type="component" value="Chromosome"/>
</dbReference>
<evidence type="ECO:0000256" key="3">
    <source>
        <dbReference type="ARBA" id="ARBA00023163"/>
    </source>
</evidence>
<organism evidence="6 7">
    <name type="scientific">Gracilibacillus salitolerans</name>
    <dbReference type="NCBI Taxonomy" id="2663022"/>
    <lineage>
        <taxon>Bacteria</taxon>
        <taxon>Bacillati</taxon>
        <taxon>Bacillota</taxon>
        <taxon>Bacilli</taxon>
        <taxon>Bacillales</taxon>
        <taxon>Bacillaceae</taxon>
        <taxon>Gracilibacillus</taxon>
    </lineage>
</organism>
<dbReference type="SUPFAM" id="SSF46689">
    <property type="entry name" value="Homeodomain-like"/>
    <property type="match status" value="1"/>
</dbReference>
<dbReference type="Gene3D" id="3.40.50.10490">
    <property type="entry name" value="Glucose-6-phosphate isomerase like protein, domain 1"/>
    <property type="match status" value="1"/>
</dbReference>
<dbReference type="AlphaFoldDB" id="A0A5Q2TMC2"/>
<protein>
    <submittedName>
        <fullName evidence="6">SIS domain-containing protein</fullName>
    </submittedName>
</protein>
<dbReference type="CDD" id="cd05013">
    <property type="entry name" value="SIS_RpiR"/>
    <property type="match status" value="1"/>
</dbReference>
<dbReference type="InterPro" id="IPR001347">
    <property type="entry name" value="SIS_dom"/>
</dbReference>
<dbReference type="PROSITE" id="PS51071">
    <property type="entry name" value="HTH_RPIR"/>
    <property type="match status" value="1"/>
</dbReference>
<dbReference type="GO" id="GO:1901135">
    <property type="term" value="P:carbohydrate derivative metabolic process"/>
    <property type="evidence" value="ECO:0007669"/>
    <property type="project" value="InterPro"/>
</dbReference>
<evidence type="ECO:0000313" key="6">
    <source>
        <dbReference type="EMBL" id="QGH35825.1"/>
    </source>
</evidence>
<proteinExistence type="predicted"/>
<dbReference type="PANTHER" id="PTHR30514:SF18">
    <property type="entry name" value="RPIR-FAMILY TRANSCRIPTIONAL REGULATOR"/>
    <property type="match status" value="1"/>
</dbReference>
<dbReference type="InterPro" id="IPR047640">
    <property type="entry name" value="RpiR-like"/>
</dbReference>
<evidence type="ECO:0000259" key="5">
    <source>
        <dbReference type="PROSITE" id="PS51464"/>
    </source>
</evidence>
<feature type="domain" description="SIS" evidence="5">
    <location>
        <begin position="114"/>
        <end position="253"/>
    </location>
</feature>
<accession>A0A5Q2TMC2</accession>
<dbReference type="GO" id="GO:0003700">
    <property type="term" value="F:DNA-binding transcription factor activity"/>
    <property type="evidence" value="ECO:0007669"/>
    <property type="project" value="InterPro"/>
</dbReference>
<sequence>MLPFSIEKEQLTPSQMKIANYISKHLQQVLLSTETEIAHEVGVSIATVSRFWSIIGYQNLKDFKKQMKKKLEVSPAGKIKRVPAHPSYYLTLEKSLSLLQETFDNMDQTRFQQALDLLNRAKHVYIFASGPSKGLGALLVYRMRRFGISVHLIEHHGNELLEELIHFKSEDVIIVFAFGRLLPEAKVILDYQREVHFQTIMITDQLVADFTSLSTITLFASRGDANEFHSMVAPTILVENLILGLSVKEHDTNIQRLEHLSKLRKKYDKELPR</sequence>
<dbReference type="InterPro" id="IPR000281">
    <property type="entry name" value="HTH_RpiR"/>
</dbReference>
<evidence type="ECO:0000256" key="2">
    <source>
        <dbReference type="ARBA" id="ARBA00023125"/>
    </source>
</evidence>
<dbReference type="SUPFAM" id="SSF53697">
    <property type="entry name" value="SIS domain"/>
    <property type="match status" value="1"/>
</dbReference>
<feature type="domain" description="HTH rpiR-type" evidence="4">
    <location>
        <begin position="1"/>
        <end position="74"/>
    </location>
</feature>
<reference evidence="6 7" key="1">
    <citation type="submission" date="2019-11" db="EMBL/GenBank/DDBJ databases">
        <title>Gracilibacillus salitolerans sp. nov., a moderate halophile isolated from a saline soil in northwest China.</title>
        <authorList>
            <person name="Gan L."/>
        </authorList>
    </citation>
    <scope>NUCLEOTIDE SEQUENCE [LARGE SCALE GENOMIC DNA]</scope>
    <source>
        <strain evidence="6 7">SCU50</strain>
    </source>
</reference>
<keyword evidence="2" id="KW-0238">DNA-binding</keyword>
<dbReference type="RefSeq" id="WP_153792079.1">
    <property type="nucleotide sequence ID" value="NZ_CP045915.1"/>
</dbReference>
<dbReference type="Pfam" id="PF01418">
    <property type="entry name" value="HTH_6"/>
    <property type="match status" value="1"/>
</dbReference>
<dbReference type="PANTHER" id="PTHR30514">
    <property type="entry name" value="GLUCOKINASE"/>
    <property type="match status" value="1"/>
</dbReference>
<evidence type="ECO:0000256" key="1">
    <source>
        <dbReference type="ARBA" id="ARBA00023015"/>
    </source>
</evidence>